<dbReference type="Proteomes" id="UP001164286">
    <property type="component" value="Unassembled WGS sequence"/>
</dbReference>
<feature type="region of interest" description="Disordered" evidence="17">
    <location>
        <begin position="1310"/>
        <end position="1391"/>
    </location>
</feature>
<dbReference type="InterPro" id="IPR038718">
    <property type="entry name" value="SNF2-like_sf"/>
</dbReference>
<comment type="catalytic activity">
    <reaction evidence="14 15">
        <text>ATP + H2O = ADP + phosphate + H(+)</text>
        <dbReference type="Rhea" id="RHEA:13065"/>
        <dbReference type="ChEBI" id="CHEBI:15377"/>
        <dbReference type="ChEBI" id="CHEBI:15378"/>
        <dbReference type="ChEBI" id="CHEBI:30616"/>
        <dbReference type="ChEBI" id="CHEBI:43474"/>
        <dbReference type="ChEBI" id="CHEBI:456216"/>
    </reaction>
</comment>
<dbReference type="InterPro" id="IPR001650">
    <property type="entry name" value="Helicase_C-like"/>
</dbReference>
<evidence type="ECO:0000256" key="3">
    <source>
        <dbReference type="ARBA" id="ARBA00019805"/>
    </source>
</evidence>
<comment type="function">
    <text evidence="15">ATPase component of the INO80 complex which remodels chromatin by shifting nucleosomes and is involved in DNA repair.</text>
</comment>
<evidence type="ECO:0000313" key="21">
    <source>
        <dbReference type="EMBL" id="KAI9631799.1"/>
    </source>
</evidence>
<feature type="compositionally biased region" description="Basic residues" evidence="17">
    <location>
        <begin position="166"/>
        <end position="177"/>
    </location>
</feature>
<keyword evidence="4" id="KW-0547">Nucleotide-binding</keyword>
<dbReference type="GO" id="GO:0003677">
    <property type="term" value="F:DNA binding"/>
    <property type="evidence" value="ECO:0007669"/>
    <property type="project" value="UniProtKB-UniRule"/>
</dbReference>
<evidence type="ECO:0000259" key="20">
    <source>
        <dbReference type="PROSITE" id="PS51413"/>
    </source>
</evidence>
<gene>
    <name evidence="21" type="ORF">MKK02DRAFT_21110</name>
</gene>
<reference evidence="21" key="1">
    <citation type="journal article" date="2022" name="G3 (Bethesda)">
        <title>High quality genome of the basidiomycete yeast Dioszegia hungarica PDD-24b-2 isolated from cloud water.</title>
        <authorList>
            <person name="Jarrige D."/>
            <person name="Haridas S."/>
            <person name="Bleykasten-Grosshans C."/>
            <person name="Joly M."/>
            <person name="Nadalig T."/>
            <person name="Sancelme M."/>
            <person name="Vuilleumier S."/>
            <person name="Grigoriev I.V."/>
            <person name="Amato P."/>
            <person name="Bringel F."/>
        </authorList>
    </citation>
    <scope>NUCLEOTIDE SEQUENCE</scope>
    <source>
        <strain evidence="21">PDD-24b-2</strain>
    </source>
</reference>
<evidence type="ECO:0000313" key="22">
    <source>
        <dbReference type="Proteomes" id="UP001164286"/>
    </source>
</evidence>
<organism evidence="21 22">
    <name type="scientific">Dioszegia hungarica</name>
    <dbReference type="NCBI Taxonomy" id="4972"/>
    <lineage>
        <taxon>Eukaryota</taxon>
        <taxon>Fungi</taxon>
        <taxon>Dikarya</taxon>
        <taxon>Basidiomycota</taxon>
        <taxon>Agaricomycotina</taxon>
        <taxon>Tremellomycetes</taxon>
        <taxon>Tremellales</taxon>
        <taxon>Bulleribasidiaceae</taxon>
        <taxon>Dioszegia</taxon>
    </lineage>
</organism>
<evidence type="ECO:0000256" key="2">
    <source>
        <dbReference type="ARBA" id="ARBA00007025"/>
    </source>
</evidence>
<dbReference type="GeneID" id="77725565"/>
<dbReference type="InterPro" id="IPR050520">
    <property type="entry name" value="INO80/SWR1_helicase"/>
</dbReference>
<evidence type="ECO:0000259" key="19">
    <source>
        <dbReference type="PROSITE" id="PS51194"/>
    </source>
</evidence>
<feature type="compositionally biased region" description="Basic residues" evidence="17">
    <location>
        <begin position="1368"/>
        <end position="1378"/>
    </location>
</feature>
<dbReference type="GO" id="GO:0031011">
    <property type="term" value="C:Ino80 complex"/>
    <property type="evidence" value="ECO:0007669"/>
    <property type="project" value="UniProtKB-UniRule"/>
</dbReference>
<evidence type="ECO:0000256" key="14">
    <source>
        <dbReference type="ARBA" id="ARBA00049360"/>
    </source>
</evidence>
<evidence type="ECO:0000256" key="10">
    <source>
        <dbReference type="ARBA" id="ARBA00023159"/>
    </source>
</evidence>
<keyword evidence="8" id="KW-0805">Transcription regulation</keyword>
<evidence type="ECO:0000256" key="13">
    <source>
        <dbReference type="ARBA" id="ARBA00023242"/>
    </source>
</evidence>
<evidence type="ECO:0000256" key="4">
    <source>
        <dbReference type="ARBA" id="ARBA00022741"/>
    </source>
</evidence>
<keyword evidence="7 15" id="KW-0067">ATP-binding</keyword>
<dbReference type="SMART" id="SM00490">
    <property type="entry name" value="HELICc"/>
    <property type="match status" value="1"/>
</dbReference>
<feature type="domain" description="Helicase ATP-binding" evidence="18">
    <location>
        <begin position="545"/>
        <end position="717"/>
    </location>
</feature>
<evidence type="ECO:0000256" key="1">
    <source>
        <dbReference type="ARBA" id="ARBA00004123"/>
    </source>
</evidence>
<dbReference type="GO" id="GO:0042393">
    <property type="term" value="F:histone binding"/>
    <property type="evidence" value="ECO:0007669"/>
    <property type="project" value="TreeGrafter"/>
</dbReference>
<dbReference type="RefSeq" id="XP_052941576.1">
    <property type="nucleotide sequence ID" value="XM_053086364.1"/>
</dbReference>
<comment type="domain">
    <text evidence="15">The DBINO region is involved in binding to DNA.</text>
</comment>
<dbReference type="InterPro" id="IPR049730">
    <property type="entry name" value="SNF2/RAD54-like_C"/>
</dbReference>
<evidence type="ECO:0000259" key="18">
    <source>
        <dbReference type="PROSITE" id="PS51192"/>
    </source>
</evidence>
<keyword evidence="12 15" id="KW-0234">DNA repair</keyword>
<comment type="caution">
    <text evidence="21">The sequence shown here is derived from an EMBL/GenBank/DDBJ whole genome shotgun (WGS) entry which is preliminary data.</text>
</comment>
<keyword evidence="11" id="KW-0804">Transcription</keyword>
<comment type="similarity">
    <text evidence="2 15">Belongs to the SNF2/RAD54 helicase family.</text>
</comment>
<evidence type="ECO:0000256" key="16">
    <source>
        <dbReference type="SAM" id="Coils"/>
    </source>
</evidence>
<keyword evidence="16" id="KW-0175">Coiled coil</keyword>
<dbReference type="GO" id="GO:0006281">
    <property type="term" value="P:DNA repair"/>
    <property type="evidence" value="ECO:0007669"/>
    <property type="project" value="UniProtKB-UniRule"/>
</dbReference>
<evidence type="ECO:0000256" key="12">
    <source>
        <dbReference type="ARBA" id="ARBA00023204"/>
    </source>
</evidence>
<dbReference type="EC" id="3.6.4.-" evidence="15"/>
<evidence type="ECO:0000256" key="11">
    <source>
        <dbReference type="ARBA" id="ARBA00023163"/>
    </source>
</evidence>
<keyword evidence="13" id="KW-0539">Nucleus</keyword>
<dbReference type="Gene3D" id="3.40.50.10810">
    <property type="entry name" value="Tandem AAA-ATPase domain"/>
    <property type="match status" value="1"/>
</dbReference>
<dbReference type="PROSITE" id="PS51194">
    <property type="entry name" value="HELICASE_CTER"/>
    <property type="match status" value="1"/>
</dbReference>
<dbReference type="Pfam" id="PF00176">
    <property type="entry name" value="SNF2-rel_dom"/>
    <property type="match status" value="1"/>
</dbReference>
<dbReference type="PROSITE" id="PS51192">
    <property type="entry name" value="HELICASE_ATP_BIND_1"/>
    <property type="match status" value="1"/>
</dbReference>
<dbReference type="Pfam" id="PF13892">
    <property type="entry name" value="DBINO"/>
    <property type="match status" value="1"/>
</dbReference>
<dbReference type="InterPro" id="IPR027417">
    <property type="entry name" value="P-loop_NTPase"/>
</dbReference>
<keyword evidence="6 15" id="KW-0378">Hydrolase</keyword>
<evidence type="ECO:0000256" key="5">
    <source>
        <dbReference type="ARBA" id="ARBA00022763"/>
    </source>
</evidence>
<feature type="coiled-coil region" evidence="16">
    <location>
        <begin position="360"/>
        <end position="402"/>
    </location>
</feature>
<evidence type="ECO:0000256" key="6">
    <source>
        <dbReference type="ARBA" id="ARBA00022801"/>
    </source>
</evidence>
<dbReference type="GO" id="GO:0006338">
    <property type="term" value="P:chromatin remodeling"/>
    <property type="evidence" value="ECO:0007669"/>
    <property type="project" value="UniProtKB-UniRule"/>
</dbReference>
<dbReference type="InterPro" id="IPR000330">
    <property type="entry name" value="SNF2_N"/>
</dbReference>
<accession>A0AA38LRS1</accession>
<dbReference type="InterPro" id="IPR020838">
    <property type="entry name" value="DBINO"/>
</dbReference>
<keyword evidence="10" id="KW-0010">Activator</keyword>
<dbReference type="EMBL" id="JAKWFO010000016">
    <property type="protein sequence ID" value="KAI9631799.1"/>
    <property type="molecule type" value="Genomic_DNA"/>
</dbReference>
<evidence type="ECO:0000256" key="17">
    <source>
        <dbReference type="SAM" id="MobiDB-lite"/>
    </source>
</evidence>
<dbReference type="PANTHER" id="PTHR45685">
    <property type="entry name" value="HELICASE SRCAP-RELATED"/>
    <property type="match status" value="1"/>
</dbReference>
<dbReference type="GO" id="GO:0005524">
    <property type="term" value="F:ATP binding"/>
    <property type="evidence" value="ECO:0007669"/>
    <property type="project" value="UniProtKB-UniRule"/>
</dbReference>
<evidence type="ECO:0000256" key="15">
    <source>
        <dbReference type="RuleBase" id="RU368001"/>
    </source>
</evidence>
<keyword evidence="5 15" id="KW-0227">DNA damage</keyword>
<proteinExistence type="inferred from homology"/>
<sequence length="1411" mass="155045">MGESVLSISGGNRAVPSTATGTTVAVSAEPFEAVTPETIVLPCGLTRAEVIRKVEGGDMDGLTETDVKQVQDEMWIRAKETAGGVSIRKDGNYRRKPGPAKGWKMMRGEDSTSLSKKGGGGSSVVDEDESRSVGAGAGAEDDIAALLDEQEEGGSMLGETGAGAAGKKKKIGKRKRTATQDATKTAAAAAKLKAKMAAEAAAAVEAETGVGAGAEGEAGEGAAAEGLAALVAAAGMGAGGDEGDISVFGEPADKAVVEKVEKDGRGISEVEAKVRLGQVEDLQKIVWSTIVRDMPRMYRVYQSYDAFAKQDKLRVAQACIRNAVTQRSIKPTYKSVARVNKEQQTKAKKVIKEMLLYWRKNEKEEVASRKKAEKSALEKAKAEEESREAKRQSRKLNFLLTQTELYSHFIGKKIKTADAERPDDEDIDVAEGAETEANAEIGLDADGEALPDIDYDDDDEENLRKHAARGAQAAIVAARDKARAFDEAMPGAKKKAEEAMPIDLDGDELNFQNPSLGADSITITQPKMLMAQLKEYQLKGLTWLGNLYEQGINGILADEMGLGKTIQSISLLAYLAEHHNLWGPFLVIAPSSTLHNWQQELARFVPRLKALPYWGAPKDRETLRRIWSRKNMTFDEESPFHILITSYQLAVLDEKYLSGVKWQYMILDEAQAIKSASSARWKSLLSLPCRNRLLLTGTPIQNSMHELWALLHFIMPSLFDSHEEFSEWFSKDVENAAAGGSGSLQPEQLRRLHMILKPFMLRRVKKHVQKELGDKIEIDVLVDLSQRQRAIYKALRQRVSVSDLIAQASSSIDGANPNSTKNLMNLVMQFRKVCNHPDLFERADVVSPFMFGTFSQSNLSREADGMYLPDSAKNAIHVELPRLVWDESVDRPREEGNAGSEGWVLRNLCSIWRPDWIRGRLEEKEHANEGWGFLKIKEMGETEACRRAKGHPLVELLEEVGEAVRSNSYEGVELMCSDSDFAASKRRKLTPLAPRVPSTCHLDTPLRDISSIAWNTSILSRPESRFTLDKATAPPLRPVISSRSFLDAQVRRSADPLVRSAMYGAAPSELNSPKAISALHNLLPSLPPQGLFAASLATQGTPPTMLIPPIKRLIVDSAKLARLDSLLRELKAGGHRVLLYFQMTRMMDLVEEYLIYRQYKYLRLDGSSAIGDRRDMVTNWQTNPDYFVFCLSTRAGGLGINLTSADTVIFYDHDWNPSNDAQAMDRAHRVGQTKQVTVYRLIARGTIEERILKLARAKKDVQDIVVGTKSLTDVAKPSEIVSLFMDDEELAESVAKRKQAEAHGYIAPIISGPNGGKGKSAFGDGLGGDDEDDFFSTGRQVVNGEDEDFGDEAGGSSSGAAVSASGGAKKKSGGSKRKAPADGKPPFLMEFGQELIRQVKRRLRQRRKRSR</sequence>
<keyword evidence="22" id="KW-1185">Reference proteome</keyword>
<dbReference type="InterPro" id="IPR014001">
    <property type="entry name" value="Helicase_ATP-bd"/>
</dbReference>
<protein>
    <recommendedName>
        <fullName evidence="3 15">Chromatin-remodeling ATPase INO80</fullName>
        <ecNumber evidence="15">3.6.4.-</ecNumber>
    </recommendedName>
</protein>
<evidence type="ECO:0000256" key="7">
    <source>
        <dbReference type="ARBA" id="ARBA00022840"/>
    </source>
</evidence>
<feature type="region of interest" description="Disordered" evidence="17">
    <location>
        <begin position="154"/>
        <end position="179"/>
    </location>
</feature>
<dbReference type="SMART" id="SM00487">
    <property type="entry name" value="DEXDc"/>
    <property type="match status" value="1"/>
</dbReference>
<dbReference type="Pfam" id="PF00271">
    <property type="entry name" value="Helicase_C"/>
    <property type="match status" value="1"/>
</dbReference>
<comment type="subunit">
    <text evidence="15">Component of the INO80 chromatin-remodeling complex.</text>
</comment>
<feature type="domain" description="Helicase C-terminal" evidence="19">
    <location>
        <begin position="1122"/>
        <end position="1272"/>
    </location>
</feature>
<feature type="domain" description="DBINO" evidence="20">
    <location>
        <begin position="286"/>
        <end position="416"/>
    </location>
</feature>
<feature type="compositionally biased region" description="Low complexity" evidence="17">
    <location>
        <begin position="1358"/>
        <end position="1367"/>
    </location>
</feature>
<comment type="subcellular location">
    <subcellularLocation>
        <location evidence="1 15">Nucleus</location>
    </subcellularLocation>
</comment>
<dbReference type="SUPFAM" id="SSF52540">
    <property type="entry name" value="P-loop containing nucleoside triphosphate hydrolases"/>
    <property type="match status" value="2"/>
</dbReference>
<dbReference type="GO" id="GO:0016887">
    <property type="term" value="F:ATP hydrolysis activity"/>
    <property type="evidence" value="ECO:0007669"/>
    <property type="project" value="TreeGrafter"/>
</dbReference>
<evidence type="ECO:0000256" key="8">
    <source>
        <dbReference type="ARBA" id="ARBA00023015"/>
    </source>
</evidence>
<dbReference type="PROSITE" id="PS51413">
    <property type="entry name" value="DBINO"/>
    <property type="match status" value="1"/>
</dbReference>
<dbReference type="PANTHER" id="PTHR45685:SF2">
    <property type="entry name" value="CHROMATIN-REMODELING ATPASE INO80"/>
    <property type="match status" value="1"/>
</dbReference>
<feature type="region of interest" description="Disordered" evidence="17">
    <location>
        <begin position="88"/>
        <end position="138"/>
    </location>
</feature>
<dbReference type="FunFam" id="3.40.50.10810:FF:000022">
    <property type="entry name" value="Blast:Putative DNA helicase Ino80"/>
    <property type="match status" value="1"/>
</dbReference>
<dbReference type="CDD" id="cd18793">
    <property type="entry name" value="SF2_C_SNF"/>
    <property type="match status" value="1"/>
</dbReference>
<dbReference type="Gene3D" id="3.40.50.300">
    <property type="entry name" value="P-loop containing nucleotide triphosphate hydrolases"/>
    <property type="match status" value="1"/>
</dbReference>
<evidence type="ECO:0000256" key="9">
    <source>
        <dbReference type="ARBA" id="ARBA00023125"/>
    </source>
</evidence>
<name>A0AA38LRS1_9TREE</name>
<keyword evidence="9 15" id="KW-0238">DNA-binding</keyword>